<name>A0A7D5T9S5_9EURY</name>
<dbReference type="EMBL" id="CP058909">
    <property type="protein sequence ID" value="QLH82190.1"/>
    <property type="molecule type" value="Genomic_DNA"/>
</dbReference>
<evidence type="ECO:0000313" key="3">
    <source>
        <dbReference type="Proteomes" id="UP000509346"/>
    </source>
</evidence>
<accession>A0A7D5T9S5</accession>
<dbReference type="GeneID" id="56083221"/>
<dbReference type="OrthoDB" id="376776at2157"/>
<feature type="region of interest" description="Disordered" evidence="1">
    <location>
        <begin position="29"/>
        <end position="50"/>
    </location>
</feature>
<keyword evidence="3" id="KW-1185">Reference proteome</keyword>
<dbReference type="AlphaFoldDB" id="A0A7D5T9S5"/>
<sequence length="50" mass="5681">MGENCNYCRRRSGNEFVFPDGTGEPIGKWCSHPTNATQTEREEVSVDDLF</sequence>
<reference evidence="2 3" key="1">
    <citation type="submission" date="2020-07" db="EMBL/GenBank/DDBJ databases">
        <title>Halosimplex litoreum sp. nov. and Halosimplex rubrum sp. nov., isolated from different salt environments.</title>
        <authorList>
            <person name="Cui H."/>
        </authorList>
    </citation>
    <scope>NUCLEOTIDE SEQUENCE [LARGE SCALE GENOMIC DNA]</scope>
    <source>
        <strain evidence="2 3">R2</strain>
    </source>
</reference>
<dbReference type="Proteomes" id="UP000509346">
    <property type="component" value="Chromosome"/>
</dbReference>
<evidence type="ECO:0000313" key="2">
    <source>
        <dbReference type="EMBL" id="QLH82190.1"/>
    </source>
</evidence>
<evidence type="ECO:0000256" key="1">
    <source>
        <dbReference type="SAM" id="MobiDB-lite"/>
    </source>
</evidence>
<dbReference type="RefSeq" id="WP_179922658.1">
    <property type="nucleotide sequence ID" value="NZ_CP058909.1"/>
</dbReference>
<organism evidence="2 3">
    <name type="scientific">Halosimplex pelagicum</name>
    <dbReference type="NCBI Taxonomy" id="869886"/>
    <lineage>
        <taxon>Archaea</taxon>
        <taxon>Methanobacteriati</taxon>
        <taxon>Methanobacteriota</taxon>
        <taxon>Stenosarchaea group</taxon>
        <taxon>Halobacteria</taxon>
        <taxon>Halobacteriales</taxon>
        <taxon>Haloarculaceae</taxon>
        <taxon>Halosimplex</taxon>
    </lineage>
</organism>
<protein>
    <submittedName>
        <fullName evidence="2">Uncharacterized protein</fullName>
    </submittedName>
</protein>
<gene>
    <name evidence="2" type="ORF">HZS54_11490</name>
</gene>
<proteinExistence type="predicted"/>
<dbReference type="KEGG" id="hpel:HZS54_11490"/>